<evidence type="ECO:0000256" key="11">
    <source>
        <dbReference type="ARBA" id="ARBA00048212"/>
    </source>
</evidence>
<dbReference type="Gene3D" id="3.20.10.10">
    <property type="entry name" value="D-amino Acid Aminotransferase, subunit A, domain 2"/>
    <property type="match status" value="1"/>
</dbReference>
<name>A0A6G4R2F1_9CAUL</name>
<dbReference type="RefSeq" id="WP_165261772.1">
    <property type="nucleotide sequence ID" value="NZ_JAAKGT010000012.1"/>
</dbReference>
<dbReference type="PANTHER" id="PTHR42743">
    <property type="entry name" value="AMINO-ACID AMINOTRANSFERASE"/>
    <property type="match status" value="1"/>
</dbReference>
<dbReference type="GO" id="GO:0005829">
    <property type="term" value="C:cytosol"/>
    <property type="evidence" value="ECO:0007669"/>
    <property type="project" value="TreeGrafter"/>
</dbReference>
<dbReference type="GO" id="GO:0008153">
    <property type="term" value="P:4-aminobenzoate biosynthetic process"/>
    <property type="evidence" value="ECO:0007669"/>
    <property type="project" value="TreeGrafter"/>
</dbReference>
<dbReference type="GO" id="GO:0004084">
    <property type="term" value="F:branched-chain-amino-acid transaminase activity"/>
    <property type="evidence" value="ECO:0007669"/>
    <property type="project" value="UniProtKB-EC"/>
</dbReference>
<evidence type="ECO:0000313" key="14">
    <source>
        <dbReference type="EMBL" id="NGM51879.1"/>
    </source>
</evidence>
<organism evidence="14">
    <name type="scientific">Caulobacter sp. 602-2</name>
    <dbReference type="NCBI Taxonomy" id="2710887"/>
    <lineage>
        <taxon>Bacteria</taxon>
        <taxon>Pseudomonadati</taxon>
        <taxon>Pseudomonadota</taxon>
        <taxon>Alphaproteobacteria</taxon>
        <taxon>Caulobacterales</taxon>
        <taxon>Caulobacteraceae</taxon>
        <taxon>Caulobacter</taxon>
    </lineage>
</organism>
<evidence type="ECO:0000256" key="2">
    <source>
        <dbReference type="ARBA" id="ARBA00003109"/>
    </source>
</evidence>
<comment type="cofactor">
    <cofactor evidence="1">
        <name>pyridoxal 5'-phosphate</name>
        <dbReference type="ChEBI" id="CHEBI:597326"/>
    </cofactor>
</comment>
<dbReference type="InterPro" id="IPR050571">
    <property type="entry name" value="Class-IV_PLP-Dep_Aminotrnsfr"/>
</dbReference>
<evidence type="ECO:0000256" key="5">
    <source>
        <dbReference type="ARBA" id="ARBA00005072"/>
    </source>
</evidence>
<dbReference type="InterPro" id="IPR043131">
    <property type="entry name" value="BCAT-like_N"/>
</dbReference>
<comment type="caution">
    <text evidence="14">The sequence shown here is derived from an EMBL/GenBank/DDBJ whole genome shotgun (WGS) entry which is preliminary data.</text>
</comment>
<evidence type="ECO:0000256" key="4">
    <source>
        <dbReference type="ARBA" id="ARBA00004931"/>
    </source>
</evidence>
<comment type="pathway">
    <text evidence="5">Amino-acid biosynthesis; L-leucine biosynthesis; L-leucine from 3-methyl-2-oxobutanoate: step 4/4.</text>
</comment>
<dbReference type="InterPro" id="IPR043132">
    <property type="entry name" value="BCAT-like_C"/>
</dbReference>
<dbReference type="FunFam" id="3.20.10.10:FF:000002">
    <property type="entry name" value="D-alanine aminotransferase"/>
    <property type="match status" value="1"/>
</dbReference>
<evidence type="ECO:0000256" key="12">
    <source>
        <dbReference type="ARBA" id="ARBA00048798"/>
    </source>
</evidence>
<dbReference type="InterPro" id="IPR001544">
    <property type="entry name" value="Aminotrans_IV"/>
</dbReference>
<sequence length="255" mass="25841">MIALTDRGLLLGDGLFETLLAVDGQVRHLEAHLDRMASGCAVLGLPVLDREQARDLVLAAPDKAGLTAGRAAVRLTLTAGSGGRGLDRPEAPACVLFAAAAPAPPAGAPASAILASVRRNEGSPASRLKTLAYLDNVLARAQARNAGADEALMLDNQGRLACASAGNLFWLDGDVLATPALDCGVLAGLARGRVMDAAARLGLKVREVHAGIEALAGADAAFLTNSLTGVRPLVSLDGRALGVDPRVAALADALA</sequence>
<comment type="catalytic activity">
    <reaction evidence="13">
        <text>L-leucine + 2-oxoglutarate = 4-methyl-2-oxopentanoate + L-glutamate</text>
        <dbReference type="Rhea" id="RHEA:18321"/>
        <dbReference type="ChEBI" id="CHEBI:16810"/>
        <dbReference type="ChEBI" id="CHEBI:17865"/>
        <dbReference type="ChEBI" id="CHEBI:29985"/>
        <dbReference type="ChEBI" id="CHEBI:57427"/>
        <dbReference type="EC" id="2.6.1.42"/>
    </reaction>
</comment>
<keyword evidence="14" id="KW-0456">Lyase</keyword>
<dbReference type="EMBL" id="JAAKGT010000012">
    <property type="protein sequence ID" value="NGM51879.1"/>
    <property type="molecule type" value="Genomic_DNA"/>
</dbReference>
<evidence type="ECO:0000256" key="10">
    <source>
        <dbReference type="ARBA" id="ARBA00023304"/>
    </source>
</evidence>
<evidence type="ECO:0000256" key="8">
    <source>
        <dbReference type="ARBA" id="ARBA00014472"/>
    </source>
</evidence>
<keyword evidence="10" id="KW-0100">Branched-chain amino acid biosynthesis</keyword>
<proteinExistence type="inferred from homology"/>
<dbReference type="PANTHER" id="PTHR42743:SF2">
    <property type="entry name" value="AMINODEOXYCHORISMATE LYASE"/>
    <property type="match status" value="1"/>
</dbReference>
<gene>
    <name evidence="14" type="ORF">G5B46_19895</name>
</gene>
<evidence type="ECO:0000256" key="7">
    <source>
        <dbReference type="ARBA" id="ARBA00013053"/>
    </source>
</evidence>
<comment type="function">
    <text evidence="2">Acts on leucine, isoleucine and valine.</text>
</comment>
<comment type="pathway">
    <text evidence="4">Amino-acid biosynthesis; L-valine biosynthesis; L-valine from pyruvate: step 4/4.</text>
</comment>
<reference evidence="14" key="1">
    <citation type="submission" date="2020-02" db="EMBL/GenBank/DDBJ databases">
        <authorList>
            <person name="Gao J."/>
            <person name="Sun J."/>
        </authorList>
    </citation>
    <scope>NUCLEOTIDE SEQUENCE</scope>
    <source>
        <strain evidence="14">602-2</strain>
    </source>
</reference>
<evidence type="ECO:0000256" key="1">
    <source>
        <dbReference type="ARBA" id="ARBA00001933"/>
    </source>
</evidence>
<dbReference type="Gene3D" id="3.30.470.10">
    <property type="match status" value="1"/>
</dbReference>
<evidence type="ECO:0000256" key="9">
    <source>
        <dbReference type="ARBA" id="ARBA00022898"/>
    </source>
</evidence>
<comment type="pathway">
    <text evidence="3">Amino-acid biosynthesis; L-isoleucine biosynthesis; L-isoleucine from 2-oxobutanoate: step 4/4.</text>
</comment>
<protein>
    <recommendedName>
        <fullName evidence="8">Probable branched-chain-amino-acid aminotransferase</fullName>
        <ecNumber evidence="7">2.6.1.42</ecNumber>
    </recommendedName>
</protein>
<evidence type="ECO:0000256" key="3">
    <source>
        <dbReference type="ARBA" id="ARBA00004824"/>
    </source>
</evidence>
<dbReference type="InterPro" id="IPR036038">
    <property type="entry name" value="Aminotransferase-like"/>
</dbReference>
<dbReference type="AlphaFoldDB" id="A0A6G4R2F1"/>
<evidence type="ECO:0000256" key="6">
    <source>
        <dbReference type="ARBA" id="ARBA00009320"/>
    </source>
</evidence>
<comment type="catalytic activity">
    <reaction evidence="11">
        <text>L-valine + 2-oxoglutarate = 3-methyl-2-oxobutanoate + L-glutamate</text>
        <dbReference type="Rhea" id="RHEA:24813"/>
        <dbReference type="ChEBI" id="CHEBI:11851"/>
        <dbReference type="ChEBI" id="CHEBI:16810"/>
        <dbReference type="ChEBI" id="CHEBI:29985"/>
        <dbReference type="ChEBI" id="CHEBI:57762"/>
        <dbReference type="EC" id="2.6.1.42"/>
    </reaction>
</comment>
<dbReference type="Pfam" id="PF01063">
    <property type="entry name" value="Aminotran_4"/>
    <property type="match status" value="1"/>
</dbReference>
<accession>A0A6G4R2F1</accession>
<keyword evidence="9" id="KW-0663">Pyridoxal phosphate</keyword>
<comment type="catalytic activity">
    <reaction evidence="12">
        <text>L-isoleucine + 2-oxoglutarate = (S)-3-methyl-2-oxopentanoate + L-glutamate</text>
        <dbReference type="Rhea" id="RHEA:24801"/>
        <dbReference type="ChEBI" id="CHEBI:16810"/>
        <dbReference type="ChEBI" id="CHEBI:29985"/>
        <dbReference type="ChEBI" id="CHEBI:35146"/>
        <dbReference type="ChEBI" id="CHEBI:58045"/>
        <dbReference type="EC" id="2.6.1.42"/>
    </reaction>
</comment>
<comment type="similarity">
    <text evidence="6">Belongs to the class-IV pyridoxal-phosphate-dependent aminotransferase family.</text>
</comment>
<dbReference type="GO" id="GO:0008696">
    <property type="term" value="F:4-amino-4-deoxychorismate lyase activity"/>
    <property type="evidence" value="ECO:0007669"/>
    <property type="project" value="TreeGrafter"/>
</dbReference>
<evidence type="ECO:0000256" key="13">
    <source>
        <dbReference type="ARBA" id="ARBA00049229"/>
    </source>
</evidence>
<dbReference type="EC" id="2.6.1.42" evidence="7"/>
<dbReference type="GO" id="GO:0009082">
    <property type="term" value="P:branched-chain amino acid biosynthetic process"/>
    <property type="evidence" value="ECO:0007669"/>
    <property type="project" value="UniProtKB-KW"/>
</dbReference>
<keyword evidence="10" id="KW-0028">Amino-acid biosynthesis</keyword>
<dbReference type="SUPFAM" id="SSF56752">
    <property type="entry name" value="D-aminoacid aminotransferase-like PLP-dependent enzymes"/>
    <property type="match status" value="1"/>
</dbReference>